<keyword evidence="3 6" id="KW-0533">Nickel</keyword>
<dbReference type="NCBIfam" id="TIGR00193">
    <property type="entry name" value="urease_gam"/>
    <property type="match status" value="1"/>
</dbReference>
<dbReference type="PANTHER" id="PTHR33569">
    <property type="entry name" value="UREASE"/>
    <property type="match status" value="1"/>
</dbReference>
<accession>A0A4T0FIH5</accession>
<dbReference type="InterPro" id="IPR036463">
    <property type="entry name" value="Urease_gamma_sf"/>
</dbReference>
<evidence type="ECO:0000256" key="5">
    <source>
        <dbReference type="ARBA" id="ARBA00022801"/>
    </source>
</evidence>
<dbReference type="Pfam" id="PF00449">
    <property type="entry name" value="Urease_alpha"/>
    <property type="match status" value="1"/>
</dbReference>
<dbReference type="PROSITE" id="PS51368">
    <property type="entry name" value="UREASE_3"/>
    <property type="match status" value="1"/>
</dbReference>
<feature type="binding site" evidence="8">
    <location>
        <position position="408"/>
    </location>
    <ligand>
        <name>Ni(2+)</name>
        <dbReference type="ChEBI" id="CHEBI:49786"/>
        <label>1</label>
    </ligand>
</feature>
<dbReference type="GO" id="GO:0016151">
    <property type="term" value="F:nickel cation binding"/>
    <property type="evidence" value="ECO:0007669"/>
    <property type="project" value="InterPro"/>
</dbReference>
<keyword evidence="5 6" id="KW-0378">Hydrolase</keyword>
<dbReference type="SUPFAM" id="SSF51278">
    <property type="entry name" value="Urease, beta-subunit"/>
    <property type="match status" value="1"/>
</dbReference>
<comment type="cofactor">
    <cofactor evidence="8">
        <name>Ni cation</name>
        <dbReference type="ChEBI" id="CHEBI:25516"/>
    </cofactor>
    <text evidence="8">Binds 2 nickel ions per subunit.</text>
</comment>
<dbReference type="InterPro" id="IPR002026">
    <property type="entry name" value="Urease_gamma/gamma-beta_su"/>
</dbReference>
<comment type="PTM">
    <text evidence="7">Carbamylation allows a single lysine to coordinate two nickel ions.</text>
</comment>
<feature type="active site" description="Proton donor" evidence="9 10">
    <location>
        <position position="593"/>
    </location>
</feature>
<feature type="binding site" evidence="8">
    <location>
        <position position="406"/>
    </location>
    <ligand>
        <name>Ni(2+)</name>
        <dbReference type="ChEBI" id="CHEBI:49786"/>
        <label>1</label>
    </ligand>
</feature>
<dbReference type="InterPro" id="IPR017951">
    <property type="entry name" value="Urease_asu_c"/>
</dbReference>
<dbReference type="Pfam" id="PF00699">
    <property type="entry name" value="Urease_beta"/>
    <property type="match status" value="1"/>
</dbReference>
<dbReference type="Pfam" id="PF00547">
    <property type="entry name" value="Urease_gamma"/>
    <property type="match status" value="1"/>
</dbReference>
<feature type="binding site" evidence="8">
    <location>
        <position position="633"/>
    </location>
    <ligand>
        <name>Ni(2+)</name>
        <dbReference type="ChEBI" id="CHEBI:49786"/>
        <label>1</label>
    </ligand>
</feature>
<dbReference type="InterPro" id="IPR011612">
    <property type="entry name" value="Urease_alpha_N_dom"/>
</dbReference>
<dbReference type="HAMAP" id="MF_01953">
    <property type="entry name" value="Urease_alpha"/>
    <property type="match status" value="1"/>
</dbReference>
<dbReference type="InterPro" id="IPR011059">
    <property type="entry name" value="Metal-dep_hydrolase_composite"/>
</dbReference>
<evidence type="ECO:0000256" key="1">
    <source>
        <dbReference type="ARBA" id="ARBA00004897"/>
    </source>
</evidence>
<evidence type="ECO:0000256" key="10">
    <source>
        <dbReference type="PROSITE-ProRule" id="PRU00700"/>
    </source>
</evidence>
<comment type="pathway">
    <text evidence="1 6">Nitrogen metabolism; urea degradation; CO(2) and NH(3) from urea (urease route): step 1/1.</text>
</comment>
<dbReference type="SUPFAM" id="SSF51556">
    <property type="entry name" value="Metallo-dependent hydrolases"/>
    <property type="match status" value="1"/>
</dbReference>
<dbReference type="NCBIfam" id="NF009686">
    <property type="entry name" value="PRK13207.1"/>
    <property type="match status" value="1"/>
</dbReference>
<dbReference type="AlphaFoldDB" id="A0A4T0FIH5"/>
<evidence type="ECO:0000256" key="6">
    <source>
        <dbReference type="PIRNR" id="PIRNR001222"/>
    </source>
</evidence>
<dbReference type="PANTHER" id="PTHR33569:SF1">
    <property type="entry name" value="UREASE"/>
    <property type="match status" value="1"/>
</dbReference>
<dbReference type="PROSITE" id="PS00145">
    <property type="entry name" value="UREASE_2"/>
    <property type="match status" value="1"/>
</dbReference>
<evidence type="ECO:0000313" key="13">
    <source>
        <dbReference type="Proteomes" id="UP000310189"/>
    </source>
</evidence>
<evidence type="ECO:0000256" key="9">
    <source>
        <dbReference type="PIRSR" id="PIRSR611612-52"/>
    </source>
</evidence>
<dbReference type="Gene3D" id="3.30.280.10">
    <property type="entry name" value="Urease, gamma-like subunit"/>
    <property type="match status" value="1"/>
</dbReference>
<gene>
    <name evidence="12" type="ORF">E3P99_02817</name>
</gene>
<comment type="caution">
    <text evidence="12">The sequence shown here is derived from an EMBL/GenBank/DDBJ whole genome shotgun (WGS) entry which is preliminary data.</text>
</comment>
<dbReference type="OrthoDB" id="1708534at2759"/>
<feature type="domain" description="Urease" evidence="11">
    <location>
        <begin position="401"/>
        <end position="842"/>
    </location>
</feature>
<evidence type="ECO:0000256" key="8">
    <source>
        <dbReference type="PIRSR" id="PIRSR001222-51"/>
    </source>
</evidence>
<keyword evidence="13" id="KW-1185">Reference proteome</keyword>
<evidence type="ECO:0000256" key="3">
    <source>
        <dbReference type="ARBA" id="ARBA00022596"/>
    </source>
</evidence>
<dbReference type="SUPFAM" id="SSF54111">
    <property type="entry name" value="Urease, gamma-subunit"/>
    <property type="match status" value="1"/>
</dbReference>
<protein>
    <recommendedName>
        <fullName evidence="2 6">Urease</fullName>
        <ecNumber evidence="2 6">3.5.1.5</ecNumber>
    </recommendedName>
    <alternativeName>
        <fullName evidence="6">Urea amidohydrolase</fullName>
    </alternativeName>
</protein>
<reference evidence="12 13" key="1">
    <citation type="submission" date="2019-03" db="EMBL/GenBank/DDBJ databases">
        <title>Sequencing 23 genomes of Wallemia ichthyophaga.</title>
        <authorList>
            <person name="Gostincar C."/>
        </authorList>
    </citation>
    <scope>NUCLEOTIDE SEQUENCE [LARGE SCALE GENOMIC DNA]</scope>
    <source>
        <strain evidence="12 13">EXF-5753</strain>
    </source>
</reference>
<evidence type="ECO:0000256" key="2">
    <source>
        <dbReference type="ARBA" id="ARBA00012934"/>
    </source>
</evidence>
<dbReference type="NCBIfam" id="TIGR01792">
    <property type="entry name" value="urease_alph"/>
    <property type="match status" value="1"/>
</dbReference>
<dbReference type="NCBIfam" id="TIGR00192">
    <property type="entry name" value="urease_beta"/>
    <property type="match status" value="1"/>
</dbReference>
<evidence type="ECO:0000256" key="4">
    <source>
        <dbReference type="ARBA" id="ARBA00022723"/>
    </source>
</evidence>
<dbReference type="GO" id="GO:0035550">
    <property type="term" value="C:urease complex"/>
    <property type="evidence" value="ECO:0007669"/>
    <property type="project" value="InterPro"/>
</dbReference>
<proteinExistence type="inferred from homology"/>
<dbReference type="UniPathway" id="UPA00258">
    <property type="reaction ID" value="UER00370"/>
</dbReference>
<dbReference type="Gene3D" id="2.10.150.10">
    <property type="entry name" value="Urease, beta subunit"/>
    <property type="match status" value="1"/>
</dbReference>
<dbReference type="InterPro" id="IPR032466">
    <property type="entry name" value="Metal_Hydrolase"/>
</dbReference>
<feature type="binding site" evidence="10">
    <location>
        <position position="492"/>
    </location>
    <ligand>
        <name>substrate</name>
    </ligand>
</feature>
<dbReference type="PIRSF" id="PIRSF001222">
    <property type="entry name" value="Urease"/>
    <property type="match status" value="1"/>
</dbReference>
<dbReference type="SUPFAM" id="SSF51338">
    <property type="entry name" value="Composite domain of metallo-dependent hydrolases"/>
    <property type="match status" value="2"/>
</dbReference>
<dbReference type="CDD" id="cd00375">
    <property type="entry name" value="Urease_alpha"/>
    <property type="match status" value="1"/>
</dbReference>
<dbReference type="InterPro" id="IPR017950">
    <property type="entry name" value="Urease_AS"/>
</dbReference>
<dbReference type="Gene3D" id="3.20.20.140">
    <property type="entry name" value="Metal-dependent hydrolases"/>
    <property type="match status" value="1"/>
</dbReference>
<dbReference type="CDD" id="cd00390">
    <property type="entry name" value="Urease_gamma"/>
    <property type="match status" value="1"/>
</dbReference>
<comment type="catalytic activity">
    <reaction evidence="6">
        <text>urea + 2 H2O + H(+) = hydrogencarbonate + 2 NH4(+)</text>
        <dbReference type="Rhea" id="RHEA:20557"/>
        <dbReference type="ChEBI" id="CHEBI:15377"/>
        <dbReference type="ChEBI" id="CHEBI:15378"/>
        <dbReference type="ChEBI" id="CHEBI:16199"/>
        <dbReference type="ChEBI" id="CHEBI:17544"/>
        <dbReference type="ChEBI" id="CHEBI:28938"/>
        <dbReference type="EC" id="3.5.1.5"/>
    </reaction>
</comment>
<name>A0A4T0FIH5_9BASI</name>
<keyword evidence="4 6" id="KW-0479">Metal-binding</keyword>
<dbReference type="EMBL" id="SPNW01000043">
    <property type="protein sequence ID" value="TIA88061.1"/>
    <property type="molecule type" value="Genomic_DNA"/>
</dbReference>
<dbReference type="InterPro" id="IPR036461">
    <property type="entry name" value="Urease_betasu_sf"/>
</dbReference>
<evidence type="ECO:0000256" key="7">
    <source>
        <dbReference type="PIRSR" id="PIRSR001222-50"/>
    </source>
</evidence>
<organism evidence="12 13">
    <name type="scientific">Wallemia hederae</name>
    <dbReference type="NCBI Taxonomy" id="1540922"/>
    <lineage>
        <taxon>Eukaryota</taxon>
        <taxon>Fungi</taxon>
        <taxon>Dikarya</taxon>
        <taxon>Basidiomycota</taxon>
        <taxon>Wallemiomycotina</taxon>
        <taxon>Wallemiomycetes</taxon>
        <taxon>Wallemiales</taxon>
        <taxon>Wallemiaceae</taxon>
        <taxon>Wallemia</taxon>
    </lineage>
</organism>
<dbReference type="InterPro" id="IPR050069">
    <property type="entry name" value="Urease_subunit"/>
</dbReference>
<feature type="modified residue" description="N6-carboxylysine" evidence="7">
    <location>
        <position position="490"/>
    </location>
</feature>
<sequence>MRLLPHEHHKVQMNAMGVLAQRRLARGQRLNESESIALISTVIHELIRDGELSVARLMTLGKNMLGRRHVSPDVPFRMKELQVEGTFPDGTFLVTIHQPISTLDGDITLALYASFCPVPSNDLFPPHPPELYAPDRQPGAIVTKLGTPNVIINKDRMQIHLKVTNLGDRPVQVGSHFHFVEVNKELQFDRCKAYGKRLNVLAGTAVRFEPGASMTVSLVDIGGAQYISGGSNIATGVYNKDNIPKVFENVHKAGFAHLEDAAATESLSSGTPFSREIYVSIFGPTTGDRVRLADTDLWIEVERDMTHYGDECKFGGGKVLREGMGQATGRADHETLDTVITNALIVDWTGIYKADIGIKDGFIKAIGKAGNPDVMNGVTEDMIVGVNTEVIAGEGNIVVAGAQDVHVHFISPELCRQALGTGITTLVGGGTGGPAAGTTATTCTPGANHMENMFAATDGFALNFAFTGKGNDSGSRGLEDVIEAGAAGLKIHEDWGATPASIDNCLSVADKYDIQVNIHTDTLNESGFVESTIEAFKGRTIHTYHTEGAGGGHAPDIIVVCEQDNVLPSSTNPTRPFCKNTLDEHLDMVMVCHHLDKNVPEDVAFADSRIRGETVAAEDVLHDTGAISMISSDSQAMGRIGEVVSRTWRTAHKMKSLRGHLDGADAENENDNERVKRYVSKLNINPAITHGLSHIVGDVQPGKLADLVMYKPQNFGVKPEIVIKGGYIAWAAVGDANASIPTIEPIISYEMFGALHKAASKNSFNFVSEVSLKNGKYDSYKLDKKGLAVKGCRSVGKKDMKHNSTTPKMQVDPESYEVRADGVLCTVPPSDVLPMTKQFNVF</sequence>
<evidence type="ECO:0000313" key="12">
    <source>
        <dbReference type="EMBL" id="TIA88061.1"/>
    </source>
</evidence>
<evidence type="ECO:0000259" key="11">
    <source>
        <dbReference type="PROSITE" id="PS51368"/>
    </source>
</evidence>
<dbReference type="GO" id="GO:0043419">
    <property type="term" value="P:urea catabolic process"/>
    <property type="evidence" value="ECO:0007669"/>
    <property type="project" value="UniProtKB-UniPathway"/>
</dbReference>
<dbReference type="InterPro" id="IPR002019">
    <property type="entry name" value="Urease_beta-like"/>
</dbReference>
<dbReference type="Pfam" id="PF01979">
    <property type="entry name" value="Amidohydro_1"/>
    <property type="match status" value="1"/>
</dbReference>
<feature type="binding site" evidence="8">
    <location>
        <position position="519"/>
    </location>
    <ligand>
        <name>Ni(2+)</name>
        <dbReference type="ChEBI" id="CHEBI:49786"/>
        <label>2</label>
    </ligand>
</feature>
<dbReference type="CDD" id="cd00407">
    <property type="entry name" value="Urease_beta"/>
    <property type="match status" value="1"/>
</dbReference>
<dbReference type="Gene3D" id="2.30.40.10">
    <property type="entry name" value="Urease, subunit C, domain 1"/>
    <property type="match status" value="1"/>
</dbReference>
<feature type="binding site" description="via carbamate group" evidence="8">
    <location>
        <position position="490"/>
    </location>
    <ligand>
        <name>Ni(2+)</name>
        <dbReference type="ChEBI" id="CHEBI:49786"/>
        <label>2</label>
    </ligand>
</feature>
<dbReference type="Proteomes" id="UP000310189">
    <property type="component" value="Unassembled WGS sequence"/>
</dbReference>
<dbReference type="EC" id="3.5.1.5" evidence="2 6"/>
<dbReference type="InterPro" id="IPR005848">
    <property type="entry name" value="Urease_asu"/>
</dbReference>
<feature type="binding site" description="via carbamate group" evidence="8">
    <location>
        <position position="490"/>
    </location>
    <ligand>
        <name>Ni(2+)</name>
        <dbReference type="ChEBI" id="CHEBI:49786"/>
        <label>1</label>
    </ligand>
</feature>
<dbReference type="GO" id="GO:0009039">
    <property type="term" value="F:urease activity"/>
    <property type="evidence" value="ECO:0007669"/>
    <property type="project" value="UniProtKB-EC"/>
</dbReference>
<dbReference type="InterPro" id="IPR008221">
    <property type="entry name" value="Urease"/>
</dbReference>
<dbReference type="InterPro" id="IPR006680">
    <property type="entry name" value="Amidohydro-rel"/>
</dbReference>
<feature type="binding site" evidence="8">
    <location>
        <position position="545"/>
    </location>
    <ligand>
        <name>Ni(2+)</name>
        <dbReference type="ChEBI" id="CHEBI:49786"/>
        <label>2</label>
    </ligand>
</feature>
<dbReference type="PRINTS" id="PR01752">
    <property type="entry name" value="UREASE"/>
</dbReference>